<evidence type="ECO:0000256" key="2">
    <source>
        <dbReference type="SAM" id="MobiDB-lite"/>
    </source>
</evidence>
<feature type="compositionally biased region" description="Low complexity" evidence="2">
    <location>
        <begin position="113"/>
        <end position="122"/>
    </location>
</feature>
<evidence type="ECO:0000313" key="3">
    <source>
        <dbReference type="EMBL" id="SDX63563.1"/>
    </source>
</evidence>
<dbReference type="Pfam" id="PF01527">
    <property type="entry name" value="HTH_Tnp_1"/>
    <property type="match status" value="1"/>
</dbReference>
<dbReference type="Proteomes" id="UP000198921">
    <property type="component" value="Unassembled WGS sequence"/>
</dbReference>
<dbReference type="OrthoDB" id="4426778at2"/>
<keyword evidence="4" id="KW-1185">Reference proteome</keyword>
<dbReference type="RefSeq" id="WP_091151899.1">
    <property type="nucleotide sequence ID" value="NZ_FNOT01000002.1"/>
</dbReference>
<dbReference type="STRING" id="1137993.SAMN05660209_00920"/>
<keyword evidence="1" id="KW-0175">Coiled coil</keyword>
<dbReference type="GO" id="GO:0003677">
    <property type="term" value="F:DNA binding"/>
    <property type="evidence" value="ECO:0007669"/>
    <property type="project" value="InterPro"/>
</dbReference>
<proteinExistence type="predicted"/>
<protein>
    <submittedName>
        <fullName evidence="3">Transposase</fullName>
    </submittedName>
</protein>
<evidence type="ECO:0000313" key="4">
    <source>
        <dbReference type="Proteomes" id="UP000198921"/>
    </source>
</evidence>
<evidence type="ECO:0000256" key="1">
    <source>
        <dbReference type="SAM" id="Coils"/>
    </source>
</evidence>
<dbReference type="InterPro" id="IPR009057">
    <property type="entry name" value="Homeodomain-like_sf"/>
</dbReference>
<organism evidence="3 4">
    <name type="scientific">Geodermatophilus africanus</name>
    <dbReference type="NCBI Taxonomy" id="1137993"/>
    <lineage>
        <taxon>Bacteria</taxon>
        <taxon>Bacillati</taxon>
        <taxon>Actinomycetota</taxon>
        <taxon>Actinomycetes</taxon>
        <taxon>Geodermatophilales</taxon>
        <taxon>Geodermatophilaceae</taxon>
        <taxon>Geodermatophilus</taxon>
    </lineage>
</organism>
<reference evidence="4" key="1">
    <citation type="submission" date="2016-10" db="EMBL/GenBank/DDBJ databases">
        <authorList>
            <person name="Varghese N."/>
            <person name="Submissions S."/>
        </authorList>
    </citation>
    <scope>NUCLEOTIDE SEQUENCE [LARGE SCALE GENOMIC DNA]</scope>
    <source>
        <strain evidence="4">DSM 45422</strain>
    </source>
</reference>
<name>A0A1H3DAV0_9ACTN</name>
<sequence length="122" mass="13779">MGRRGYPPEVRRKVLHLVASGRKVSEVAFDLEISEQTIYSWLRQDRIDRGLEPGLTTSEQAELHAAKRRIVDLEAELAIHRRASGLLGKVVPPKAVRGHRGDGRRGAYPWRQRAAPRSRSPP</sequence>
<gene>
    <name evidence="3" type="ORF">SAMN05660209_00920</name>
</gene>
<dbReference type="InterPro" id="IPR036388">
    <property type="entry name" value="WH-like_DNA-bd_sf"/>
</dbReference>
<dbReference type="Gene3D" id="1.10.10.10">
    <property type="entry name" value="Winged helix-like DNA-binding domain superfamily/Winged helix DNA-binding domain"/>
    <property type="match status" value="1"/>
</dbReference>
<dbReference type="GO" id="GO:0006313">
    <property type="term" value="P:DNA transposition"/>
    <property type="evidence" value="ECO:0007669"/>
    <property type="project" value="InterPro"/>
</dbReference>
<dbReference type="EMBL" id="FNOT01000002">
    <property type="protein sequence ID" value="SDX63563.1"/>
    <property type="molecule type" value="Genomic_DNA"/>
</dbReference>
<feature type="coiled-coil region" evidence="1">
    <location>
        <begin position="56"/>
        <end position="83"/>
    </location>
</feature>
<accession>A0A1H3DAV0</accession>
<dbReference type="InterPro" id="IPR002514">
    <property type="entry name" value="Transposase_8"/>
</dbReference>
<dbReference type="GO" id="GO:0004803">
    <property type="term" value="F:transposase activity"/>
    <property type="evidence" value="ECO:0007669"/>
    <property type="project" value="InterPro"/>
</dbReference>
<dbReference type="AlphaFoldDB" id="A0A1H3DAV0"/>
<dbReference type="SUPFAM" id="SSF46689">
    <property type="entry name" value="Homeodomain-like"/>
    <property type="match status" value="1"/>
</dbReference>
<feature type="region of interest" description="Disordered" evidence="2">
    <location>
        <begin position="90"/>
        <end position="122"/>
    </location>
</feature>